<sequence>MKKILSFAGLLIMGGMIGYLGAKFFLSGSDTETASLLPGNSKVYLILLLPLMYLLVVGIHELGHVVAGKTQNFDFFGLTVGPFSWKPKDSGGIRFAWNKSLNLAGGVAMMLPNGDHRLRQRFMWFAAGGPLASLLLLGFCFLIGNLLPEGTFVRFLLFALGAFSGAIFIATILPFRAGGFASDGLRIINFARNGPTAAADLAGLQAMTHLRSGRPHEDLPADSFATVAADTSIPAQQRVTMDYYRYLHALGVNNIPQAAALLESVMGRLDEYPPGSHGGFYLEQAIFEAQYRKDLAAAEAALAQYEDSPFTESLSLPLTRATIANLRGDRAAVLAEIPAIEAALPKSMDQSRVPIIRQWVADWKA</sequence>
<comment type="cofactor">
    <cofactor evidence="1">
        <name>Zn(2+)</name>
        <dbReference type="ChEBI" id="CHEBI:29105"/>
    </cofactor>
</comment>
<protein>
    <recommendedName>
        <fullName evidence="8">Peptidase M50 domain-containing protein</fullName>
    </recommendedName>
</protein>
<evidence type="ECO:0000256" key="7">
    <source>
        <dbReference type="SAM" id="Phobius"/>
    </source>
</evidence>
<accession>A0A1H9MCT0</accession>
<dbReference type="GO" id="GO:0006508">
    <property type="term" value="P:proteolysis"/>
    <property type="evidence" value="ECO:0007669"/>
    <property type="project" value="InterPro"/>
</dbReference>
<keyword evidence="6 7" id="KW-0472">Membrane</keyword>
<feature type="transmembrane region" description="Helical" evidence="7">
    <location>
        <begin position="152"/>
        <end position="175"/>
    </location>
</feature>
<dbReference type="STRING" id="478744.SAMN05444359_12842"/>
<dbReference type="RefSeq" id="WP_139211985.1">
    <property type="nucleotide sequence ID" value="NZ_FOFB01000028.1"/>
</dbReference>
<evidence type="ECO:0000256" key="4">
    <source>
        <dbReference type="ARBA" id="ARBA00022692"/>
    </source>
</evidence>
<proteinExistence type="inferred from homology"/>
<comment type="similarity">
    <text evidence="3">Belongs to the peptidase M50B family.</text>
</comment>
<keyword evidence="10" id="KW-1185">Reference proteome</keyword>
<feature type="domain" description="Peptidase M50" evidence="8">
    <location>
        <begin position="52"/>
        <end position="196"/>
    </location>
</feature>
<organism evidence="9 10">
    <name type="scientific">Neolewinella agarilytica</name>
    <dbReference type="NCBI Taxonomy" id="478744"/>
    <lineage>
        <taxon>Bacteria</taxon>
        <taxon>Pseudomonadati</taxon>
        <taxon>Bacteroidota</taxon>
        <taxon>Saprospiria</taxon>
        <taxon>Saprospirales</taxon>
        <taxon>Lewinellaceae</taxon>
        <taxon>Neolewinella</taxon>
    </lineage>
</organism>
<dbReference type="GO" id="GO:0016020">
    <property type="term" value="C:membrane"/>
    <property type="evidence" value="ECO:0007669"/>
    <property type="project" value="UniProtKB-SubCell"/>
</dbReference>
<feature type="transmembrane region" description="Helical" evidence="7">
    <location>
        <begin position="122"/>
        <end position="146"/>
    </location>
</feature>
<name>A0A1H9MCT0_9BACT</name>
<keyword evidence="4 7" id="KW-0812">Transmembrane</keyword>
<evidence type="ECO:0000256" key="3">
    <source>
        <dbReference type="ARBA" id="ARBA00007931"/>
    </source>
</evidence>
<evidence type="ECO:0000256" key="5">
    <source>
        <dbReference type="ARBA" id="ARBA00022989"/>
    </source>
</evidence>
<evidence type="ECO:0000256" key="1">
    <source>
        <dbReference type="ARBA" id="ARBA00001947"/>
    </source>
</evidence>
<dbReference type="OrthoDB" id="927026at2"/>
<evidence type="ECO:0000313" key="10">
    <source>
        <dbReference type="Proteomes" id="UP000199021"/>
    </source>
</evidence>
<evidence type="ECO:0000259" key="8">
    <source>
        <dbReference type="Pfam" id="PF02163"/>
    </source>
</evidence>
<feature type="transmembrane region" description="Helical" evidence="7">
    <location>
        <begin position="46"/>
        <end position="67"/>
    </location>
</feature>
<evidence type="ECO:0000256" key="2">
    <source>
        <dbReference type="ARBA" id="ARBA00004141"/>
    </source>
</evidence>
<reference evidence="10" key="1">
    <citation type="submission" date="2016-10" db="EMBL/GenBank/DDBJ databases">
        <authorList>
            <person name="Varghese N."/>
            <person name="Submissions S."/>
        </authorList>
    </citation>
    <scope>NUCLEOTIDE SEQUENCE [LARGE SCALE GENOMIC DNA]</scope>
    <source>
        <strain evidence="10">DSM 24740</strain>
    </source>
</reference>
<dbReference type="Pfam" id="PF02163">
    <property type="entry name" value="Peptidase_M50"/>
    <property type="match status" value="1"/>
</dbReference>
<comment type="subcellular location">
    <subcellularLocation>
        <location evidence="2">Membrane</location>
        <topology evidence="2">Multi-pass membrane protein</topology>
    </subcellularLocation>
</comment>
<evidence type="ECO:0000256" key="6">
    <source>
        <dbReference type="ARBA" id="ARBA00023136"/>
    </source>
</evidence>
<dbReference type="InterPro" id="IPR008915">
    <property type="entry name" value="Peptidase_M50"/>
</dbReference>
<keyword evidence="5 7" id="KW-1133">Transmembrane helix</keyword>
<gene>
    <name evidence="9" type="ORF">SAMN05444359_12842</name>
</gene>
<dbReference type="InParanoid" id="A0A1H9MCT0"/>
<evidence type="ECO:0000313" key="9">
    <source>
        <dbReference type="EMBL" id="SER21257.1"/>
    </source>
</evidence>
<dbReference type="AlphaFoldDB" id="A0A1H9MCT0"/>
<dbReference type="Proteomes" id="UP000199021">
    <property type="component" value="Unassembled WGS sequence"/>
</dbReference>
<dbReference type="EMBL" id="FOFB01000028">
    <property type="protein sequence ID" value="SER21257.1"/>
    <property type="molecule type" value="Genomic_DNA"/>
</dbReference>